<dbReference type="SMART" id="SM00736">
    <property type="entry name" value="CADG"/>
    <property type="match status" value="2"/>
</dbReference>
<feature type="compositionally biased region" description="Low complexity" evidence="1">
    <location>
        <begin position="655"/>
        <end position="671"/>
    </location>
</feature>
<keyword evidence="2" id="KW-0812">Transmembrane</keyword>
<dbReference type="Pfam" id="PF05345">
    <property type="entry name" value="He_PIG"/>
    <property type="match status" value="1"/>
</dbReference>
<gene>
    <name evidence="5" type="ORF">DFH94DRAFT_764327</name>
</gene>
<dbReference type="GO" id="GO:0016020">
    <property type="term" value="C:membrane"/>
    <property type="evidence" value="ECO:0007669"/>
    <property type="project" value="InterPro"/>
</dbReference>
<dbReference type="OrthoDB" id="414243at2759"/>
<proteinExistence type="predicted"/>
<evidence type="ECO:0000256" key="3">
    <source>
        <dbReference type="SAM" id="SignalP"/>
    </source>
</evidence>
<dbReference type="Proteomes" id="UP000759537">
    <property type="component" value="Unassembled WGS sequence"/>
</dbReference>
<feature type="compositionally biased region" description="Low complexity" evidence="1">
    <location>
        <begin position="825"/>
        <end position="843"/>
    </location>
</feature>
<dbReference type="Gene3D" id="2.60.40.10">
    <property type="entry name" value="Immunoglobulins"/>
    <property type="match status" value="2"/>
</dbReference>
<name>A0A9P5MNB9_9AGAM</name>
<dbReference type="InterPro" id="IPR006644">
    <property type="entry name" value="Cadg"/>
</dbReference>
<reference evidence="5" key="1">
    <citation type="submission" date="2019-10" db="EMBL/GenBank/DDBJ databases">
        <authorList>
            <consortium name="DOE Joint Genome Institute"/>
            <person name="Kuo A."/>
            <person name="Miyauchi S."/>
            <person name="Kiss E."/>
            <person name="Drula E."/>
            <person name="Kohler A."/>
            <person name="Sanchez-Garcia M."/>
            <person name="Andreopoulos B."/>
            <person name="Barry K.W."/>
            <person name="Bonito G."/>
            <person name="Buee M."/>
            <person name="Carver A."/>
            <person name="Chen C."/>
            <person name="Cichocki N."/>
            <person name="Clum A."/>
            <person name="Culley D."/>
            <person name="Crous P.W."/>
            <person name="Fauchery L."/>
            <person name="Girlanda M."/>
            <person name="Hayes R."/>
            <person name="Keri Z."/>
            <person name="LaButti K."/>
            <person name="Lipzen A."/>
            <person name="Lombard V."/>
            <person name="Magnuson J."/>
            <person name="Maillard F."/>
            <person name="Morin E."/>
            <person name="Murat C."/>
            <person name="Nolan M."/>
            <person name="Ohm R."/>
            <person name="Pangilinan J."/>
            <person name="Pereira M."/>
            <person name="Perotto S."/>
            <person name="Peter M."/>
            <person name="Riley R."/>
            <person name="Sitrit Y."/>
            <person name="Stielow B."/>
            <person name="Szollosi G."/>
            <person name="Zifcakova L."/>
            <person name="Stursova M."/>
            <person name="Spatafora J.W."/>
            <person name="Tedersoo L."/>
            <person name="Vaario L.-M."/>
            <person name="Yamada A."/>
            <person name="Yan M."/>
            <person name="Wang P."/>
            <person name="Xu J."/>
            <person name="Bruns T."/>
            <person name="Baldrian P."/>
            <person name="Vilgalys R."/>
            <person name="Henrissat B."/>
            <person name="Grigoriev I.V."/>
            <person name="Hibbett D."/>
            <person name="Nagy L.G."/>
            <person name="Martin F.M."/>
        </authorList>
    </citation>
    <scope>NUCLEOTIDE SEQUENCE</scope>
    <source>
        <strain evidence="5">Prilba</strain>
    </source>
</reference>
<feature type="domain" description="Dystroglycan-type cadherin-like" evidence="4">
    <location>
        <begin position="34"/>
        <end position="127"/>
    </location>
</feature>
<feature type="signal peptide" evidence="3">
    <location>
        <begin position="1"/>
        <end position="18"/>
    </location>
</feature>
<evidence type="ECO:0000256" key="1">
    <source>
        <dbReference type="SAM" id="MobiDB-lite"/>
    </source>
</evidence>
<dbReference type="GO" id="GO:0005509">
    <property type="term" value="F:calcium ion binding"/>
    <property type="evidence" value="ECO:0007669"/>
    <property type="project" value="InterPro"/>
</dbReference>
<dbReference type="AlphaFoldDB" id="A0A9P5MNB9"/>
<feature type="region of interest" description="Disordered" evidence="1">
    <location>
        <begin position="655"/>
        <end position="677"/>
    </location>
</feature>
<evidence type="ECO:0000259" key="4">
    <source>
        <dbReference type="SMART" id="SM00736"/>
    </source>
</evidence>
<evidence type="ECO:0000313" key="6">
    <source>
        <dbReference type="Proteomes" id="UP000759537"/>
    </source>
</evidence>
<feature type="chain" id="PRO_5040223954" description="Dystroglycan-type cadherin-like domain-containing protein" evidence="3">
    <location>
        <begin position="19"/>
        <end position="949"/>
    </location>
</feature>
<keyword evidence="3" id="KW-0732">Signal</keyword>
<keyword evidence="2" id="KW-0472">Membrane</keyword>
<dbReference type="EMBL" id="WHVB01000018">
    <property type="protein sequence ID" value="KAF8473750.1"/>
    <property type="molecule type" value="Genomic_DNA"/>
</dbReference>
<dbReference type="InterPro" id="IPR015919">
    <property type="entry name" value="Cadherin-like_sf"/>
</dbReference>
<comment type="caution">
    <text evidence="5">The sequence shown here is derived from an EMBL/GenBank/DDBJ whole genome shotgun (WGS) entry which is preliminary data.</text>
</comment>
<dbReference type="SUPFAM" id="SSF49313">
    <property type="entry name" value="Cadherin-like"/>
    <property type="match status" value="2"/>
</dbReference>
<keyword evidence="6" id="KW-1185">Reference proteome</keyword>
<accession>A0A9P5MNB9</accession>
<evidence type="ECO:0000313" key="5">
    <source>
        <dbReference type="EMBL" id="KAF8473750.1"/>
    </source>
</evidence>
<feature type="transmembrane region" description="Helical" evidence="2">
    <location>
        <begin position="481"/>
        <end position="505"/>
    </location>
</feature>
<feature type="region of interest" description="Disordered" evidence="1">
    <location>
        <begin position="822"/>
        <end position="848"/>
    </location>
</feature>
<dbReference type="InterPro" id="IPR013783">
    <property type="entry name" value="Ig-like_fold"/>
</dbReference>
<protein>
    <recommendedName>
        <fullName evidence="4">Dystroglycan-type cadherin-like domain-containing protein</fullName>
    </recommendedName>
</protein>
<sequence length="949" mass="100863">MLFILFFLSAQLIIDTSPVPVLVLATSSISVPIPLNAQLPPIARVDKPYSWTFAEGTFLSARNASLVYSASALPTWLSFDSATRTFSGTPALVDEGTPRIKVLATDPETSDSASSSLSLCVTPNPSPVVLSKPLSSQFKSQDNPSLGSVFVLSDGISALQRTQNPTLRIPPGWSFSIGFDGDTFTGMDDVRYAVLQADGSPLPSWIAFNPDEITLNGVTPRLDEFPNPYLSLALHFSDRSGFSVASELFDVVIAAHELHASMGGLPTINFTSLTTLDVSLNSQFYFDGVLVDDAPLDLQSLVSLEIDVSQYSWLHYDADFRRLAGQLPGDFGTRNATILPVALNTVYNQTLHTQVKLSSVPSYFSQDPLPQISAASGNDLHFNLTPFFSNATLGDVDLTASYEPADASSYLHFDTASAVLSGSIPSPGKIDYNLVTVSFYGYSRLTHSTSHTSLPISFTPTDHEHTQPSTGSLFRGPRKRLALGLAIALALLGGLLVLGLLLAALRCFARPPDSALTGEAATRAMTESDRQWYGIGDMDQAEDSNNAEKGYGAHTNGRLGELGIGLPRAMTFASSNDERLLDSPGQLSKAEFLGRLRATVRKVSNRYRGARKSAISRPVLVLEAGDSRVLGTPLTPAIPALAGYEPMGYSGMGTTTSSLRGSPSSSTGGRSIPQRRADFAPPRIPAPAAIHVLSRSLDSDVSLASDSSARTHAAEAVVQHAARARSVYGARNGQQPRANNRDDHVGRARVVPFTASRMPAPREGPTGLEMGAPPPVRVSSLSASVVRAVILPSQQELGSVGASEADELHVGLRYVRALGEDARDGSGSFSSLESSSRPARSSLGSGGAGAGVEVLRVLVRVGERFRFRLPVRVSAGGGLTARRVTGELLPAFMYADLEVARGDNLKHRDTVKFWGVPRADDVGDVHVGVYAANGVCVGEAVIEVLVRSG</sequence>
<organism evidence="5 6">
    <name type="scientific">Russula ochroleuca</name>
    <dbReference type="NCBI Taxonomy" id="152965"/>
    <lineage>
        <taxon>Eukaryota</taxon>
        <taxon>Fungi</taxon>
        <taxon>Dikarya</taxon>
        <taxon>Basidiomycota</taxon>
        <taxon>Agaricomycotina</taxon>
        <taxon>Agaricomycetes</taxon>
        <taxon>Russulales</taxon>
        <taxon>Russulaceae</taxon>
        <taxon>Russula</taxon>
    </lineage>
</organism>
<keyword evidence="2" id="KW-1133">Transmembrane helix</keyword>
<evidence type="ECO:0000256" key="2">
    <source>
        <dbReference type="SAM" id="Phobius"/>
    </source>
</evidence>
<reference evidence="5" key="2">
    <citation type="journal article" date="2020" name="Nat. Commun.">
        <title>Large-scale genome sequencing of mycorrhizal fungi provides insights into the early evolution of symbiotic traits.</title>
        <authorList>
            <person name="Miyauchi S."/>
            <person name="Kiss E."/>
            <person name="Kuo A."/>
            <person name="Drula E."/>
            <person name="Kohler A."/>
            <person name="Sanchez-Garcia M."/>
            <person name="Morin E."/>
            <person name="Andreopoulos B."/>
            <person name="Barry K.W."/>
            <person name="Bonito G."/>
            <person name="Buee M."/>
            <person name="Carver A."/>
            <person name="Chen C."/>
            <person name="Cichocki N."/>
            <person name="Clum A."/>
            <person name="Culley D."/>
            <person name="Crous P.W."/>
            <person name="Fauchery L."/>
            <person name="Girlanda M."/>
            <person name="Hayes R.D."/>
            <person name="Keri Z."/>
            <person name="LaButti K."/>
            <person name="Lipzen A."/>
            <person name="Lombard V."/>
            <person name="Magnuson J."/>
            <person name="Maillard F."/>
            <person name="Murat C."/>
            <person name="Nolan M."/>
            <person name="Ohm R.A."/>
            <person name="Pangilinan J."/>
            <person name="Pereira M.F."/>
            <person name="Perotto S."/>
            <person name="Peter M."/>
            <person name="Pfister S."/>
            <person name="Riley R."/>
            <person name="Sitrit Y."/>
            <person name="Stielow J.B."/>
            <person name="Szollosi G."/>
            <person name="Zifcakova L."/>
            <person name="Stursova M."/>
            <person name="Spatafora J.W."/>
            <person name="Tedersoo L."/>
            <person name="Vaario L.M."/>
            <person name="Yamada A."/>
            <person name="Yan M."/>
            <person name="Wang P."/>
            <person name="Xu J."/>
            <person name="Bruns T."/>
            <person name="Baldrian P."/>
            <person name="Vilgalys R."/>
            <person name="Dunand C."/>
            <person name="Henrissat B."/>
            <person name="Grigoriev I.V."/>
            <person name="Hibbett D."/>
            <person name="Nagy L.G."/>
            <person name="Martin F.M."/>
        </authorList>
    </citation>
    <scope>NUCLEOTIDE SEQUENCE</scope>
    <source>
        <strain evidence="5">Prilba</strain>
    </source>
</reference>
<feature type="domain" description="Dystroglycan-type cadherin-like" evidence="4">
    <location>
        <begin position="151"/>
        <end position="260"/>
    </location>
</feature>